<reference evidence="1" key="1">
    <citation type="submission" date="2021-06" db="EMBL/GenBank/DDBJ databases">
        <title>Parelaphostrongylus tenuis whole genome reference sequence.</title>
        <authorList>
            <person name="Garwood T.J."/>
            <person name="Larsen P.A."/>
            <person name="Fountain-Jones N.M."/>
            <person name="Garbe J.R."/>
            <person name="Macchietto M.G."/>
            <person name="Kania S.A."/>
            <person name="Gerhold R.W."/>
            <person name="Richards J.E."/>
            <person name="Wolf T.M."/>
        </authorList>
    </citation>
    <scope>NUCLEOTIDE SEQUENCE</scope>
    <source>
        <strain evidence="1">MNPRO001-30</strain>
        <tissue evidence="1">Meninges</tissue>
    </source>
</reference>
<proteinExistence type="predicted"/>
<name>A0AAD5RC08_PARTN</name>
<keyword evidence="2" id="KW-1185">Reference proteome</keyword>
<protein>
    <submittedName>
        <fullName evidence="1">Uncharacterized protein</fullName>
    </submittedName>
</protein>
<accession>A0AAD5RC08</accession>
<gene>
    <name evidence="1" type="ORF">KIN20_035814</name>
</gene>
<dbReference type="Proteomes" id="UP001196413">
    <property type="component" value="Unassembled WGS sequence"/>
</dbReference>
<sequence length="84" mass="9417">MADVSELLLAQEVLQLPKEVADKQRQVRTVRRIIQQLSAQFDKLHLCQFGCMQACAVMKQNEIADVDVTGFDCSNPGAHSSAWR</sequence>
<organism evidence="1 2">
    <name type="scientific">Parelaphostrongylus tenuis</name>
    <name type="common">Meningeal worm</name>
    <dbReference type="NCBI Taxonomy" id="148309"/>
    <lineage>
        <taxon>Eukaryota</taxon>
        <taxon>Metazoa</taxon>
        <taxon>Ecdysozoa</taxon>
        <taxon>Nematoda</taxon>
        <taxon>Chromadorea</taxon>
        <taxon>Rhabditida</taxon>
        <taxon>Rhabditina</taxon>
        <taxon>Rhabditomorpha</taxon>
        <taxon>Strongyloidea</taxon>
        <taxon>Metastrongylidae</taxon>
        <taxon>Parelaphostrongylus</taxon>
    </lineage>
</organism>
<dbReference type="EMBL" id="JAHQIW010007284">
    <property type="protein sequence ID" value="KAJ1373422.1"/>
    <property type="molecule type" value="Genomic_DNA"/>
</dbReference>
<comment type="caution">
    <text evidence="1">The sequence shown here is derived from an EMBL/GenBank/DDBJ whole genome shotgun (WGS) entry which is preliminary data.</text>
</comment>
<evidence type="ECO:0000313" key="1">
    <source>
        <dbReference type="EMBL" id="KAJ1373422.1"/>
    </source>
</evidence>
<evidence type="ECO:0000313" key="2">
    <source>
        <dbReference type="Proteomes" id="UP001196413"/>
    </source>
</evidence>
<dbReference type="AlphaFoldDB" id="A0AAD5RC08"/>